<protein>
    <submittedName>
        <fullName evidence="2">Uncharacterized protein</fullName>
    </submittedName>
</protein>
<evidence type="ECO:0000256" key="1">
    <source>
        <dbReference type="SAM" id="MobiDB-lite"/>
    </source>
</evidence>
<keyword evidence="3" id="KW-1185">Reference proteome</keyword>
<organism evidence="2 3">
    <name type="scientific">Gymnopus androsaceus JB14</name>
    <dbReference type="NCBI Taxonomy" id="1447944"/>
    <lineage>
        <taxon>Eukaryota</taxon>
        <taxon>Fungi</taxon>
        <taxon>Dikarya</taxon>
        <taxon>Basidiomycota</taxon>
        <taxon>Agaricomycotina</taxon>
        <taxon>Agaricomycetes</taxon>
        <taxon>Agaricomycetidae</taxon>
        <taxon>Agaricales</taxon>
        <taxon>Marasmiineae</taxon>
        <taxon>Omphalotaceae</taxon>
        <taxon>Gymnopus</taxon>
    </lineage>
</organism>
<dbReference type="EMBL" id="ML769679">
    <property type="protein sequence ID" value="KAE9389861.1"/>
    <property type="molecule type" value="Genomic_DNA"/>
</dbReference>
<accession>A0A6A4GVS0</accession>
<reference evidence="2" key="1">
    <citation type="journal article" date="2019" name="Environ. Microbiol.">
        <title>Fungal ecological strategies reflected in gene transcription - a case study of two litter decomposers.</title>
        <authorList>
            <person name="Barbi F."/>
            <person name="Kohler A."/>
            <person name="Barry K."/>
            <person name="Baskaran P."/>
            <person name="Daum C."/>
            <person name="Fauchery L."/>
            <person name="Ihrmark K."/>
            <person name="Kuo A."/>
            <person name="LaButti K."/>
            <person name="Lipzen A."/>
            <person name="Morin E."/>
            <person name="Grigoriev I.V."/>
            <person name="Henrissat B."/>
            <person name="Lindahl B."/>
            <person name="Martin F."/>
        </authorList>
    </citation>
    <scope>NUCLEOTIDE SEQUENCE</scope>
    <source>
        <strain evidence="2">JB14</strain>
    </source>
</reference>
<feature type="region of interest" description="Disordered" evidence="1">
    <location>
        <begin position="53"/>
        <end position="82"/>
    </location>
</feature>
<evidence type="ECO:0000313" key="3">
    <source>
        <dbReference type="Proteomes" id="UP000799118"/>
    </source>
</evidence>
<name>A0A6A4GVS0_9AGAR</name>
<proteinExistence type="predicted"/>
<gene>
    <name evidence="2" type="ORF">BT96DRAFT_1066576</name>
</gene>
<dbReference type="AlphaFoldDB" id="A0A6A4GVS0"/>
<dbReference type="Proteomes" id="UP000799118">
    <property type="component" value="Unassembled WGS sequence"/>
</dbReference>
<sequence>MLNINCLSQQACILFHSGSIEQDAFGSMRDYNNCTEAVKAPLRSKSASVLSQRPKSTDFEVKNTGSSTDITATKPGGQTEPISTGSAVSFDGTGTYKFIIDGDNAFGVVLGDDNLKISEGKAKSPSGTSVIVVSHIGSYISKTYIGLSLVVRFGGRG</sequence>
<evidence type="ECO:0000313" key="2">
    <source>
        <dbReference type="EMBL" id="KAE9389861.1"/>
    </source>
</evidence>